<dbReference type="InterPro" id="IPR041183">
    <property type="entry name" value="Cyclophilin-like"/>
</dbReference>
<dbReference type="EMBL" id="JACORU010000004">
    <property type="protein sequence ID" value="MBC5765133.1"/>
    <property type="molecule type" value="Genomic_DNA"/>
</dbReference>
<dbReference type="AlphaFoldDB" id="A0A923M919"/>
<dbReference type="InterPro" id="IPR029000">
    <property type="entry name" value="Cyclophilin-like_dom_sf"/>
</dbReference>
<evidence type="ECO:0000313" key="2">
    <source>
        <dbReference type="EMBL" id="MBC5765133.1"/>
    </source>
</evidence>
<evidence type="ECO:0000259" key="1">
    <source>
        <dbReference type="Pfam" id="PF18050"/>
    </source>
</evidence>
<sequence length="119" mass="13021">MKIVIEIDGKPIAATLDDTTMGREFAAMLPLTLTLTDYGNMEKVAELPRKLAPRDAPRGADPDIGDIAYYPAWGKVRIFYKDLGYLDGLVKLGSIDASIAPLQVPGPLRVVIKRLEPAR</sequence>
<reference evidence="2" key="1">
    <citation type="submission" date="2020-08" db="EMBL/GenBank/DDBJ databases">
        <title>Ramlibacter sp. GTP1 16S ribosomal RNA gene genome sequencing and assembly.</title>
        <authorList>
            <person name="Kang M."/>
        </authorList>
    </citation>
    <scope>NUCLEOTIDE SEQUENCE</scope>
    <source>
        <strain evidence="2">GTP1</strain>
    </source>
</reference>
<dbReference type="Pfam" id="PF18050">
    <property type="entry name" value="Cyclophil_like2"/>
    <property type="match status" value="1"/>
</dbReference>
<dbReference type="Gene3D" id="2.40.100.20">
    <property type="match status" value="1"/>
</dbReference>
<name>A0A923M919_9BURK</name>
<protein>
    <recommendedName>
        <fullName evidence="1">Cyclophilin-like domain-containing protein</fullName>
    </recommendedName>
</protein>
<feature type="domain" description="Cyclophilin-like" evidence="1">
    <location>
        <begin position="5"/>
        <end position="110"/>
    </location>
</feature>
<proteinExistence type="predicted"/>
<dbReference type="SUPFAM" id="SSF50891">
    <property type="entry name" value="Cyclophilin-like"/>
    <property type="match status" value="1"/>
</dbReference>
<comment type="caution">
    <text evidence="2">The sequence shown here is derived from an EMBL/GenBank/DDBJ whole genome shotgun (WGS) entry which is preliminary data.</text>
</comment>
<gene>
    <name evidence="2" type="ORF">H8R02_11765</name>
</gene>
<accession>A0A923M919</accession>
<keyword evidence="3" id="KW-1185">Reference proteome</keyword>
<organism evidence="2 3">
    <name type="scientific">Ramlibacter albus</name>
    <dbReference type="NCBI Taxonomy" id="2079448"/>
    <lineage>
        <taxon>Bacteria</taxon>
        <taxon>Pseudomonadati</taxon>
        <taxon>Pseudomonadota</taxon>
        <taxon>Betaproteobacteria</taxon>
        <taxon>Burkholderiales</taxon>
        <taxon>Comamonadaceae</taxon>
        <taxon>Ramlibacter</taxon>
    </lineage>
</organism>
<evidence type="ECO:0000313" key="3">
    <source>
        <dbReference type="Proteomes" id="UP000596827"/>
    </source>
</evidence>
<dbReference type="Proteomes" id="UP000596827">
    <property type="component" value="Unassembled WGS sequence"/>
</dbReference>